<evidence type="ECO:0000259" key="4">
    <source>
        <dbReference type="Pfam" id="PF00808"/>
    </source>
</evidence>
<comment type="caution">
    <text evidence="5">The sequence shown here is derived from an EMBL/GenBank/DDBJ whole genome shotgun (WGS) entry which is preliminary data.</text>
</comment>
<dbReference type="GO" id="GO:0006355">
    <property type="term" value="P:regulation of DNA-templated transcription"/>
    <property type="evidence" value="ECO:0007669"/>
    <property type="project" value="TreeGrafter"/>
</dbReference>
<evidence type="ECO:0000313" key="6">
    <source>
        <dbReference type="Proteomes" id="UP000289340"/>
    </source>
</evidence>
<keyword evidence="6" id="KW-1185">Reference proteome</keyword>
<proteinExistence type="predicted"/>
<sequence length="234" mass="26567">MTSSNSPKPEKKITKNTEISKTQKKKTKNAETPKTEKKKTKNAETPKTEKKKTKNAETPKTEKKKNAEIPKIEKKKTKSAEIPLTDGKTKRDREIAKEENKKKTKKPKLSNGTSKQRDEGSKKGVAEGKGEEGKMNVFPMNRIRTMIKGEDPDMRVSQEALLAINNAVEKFLEQFSQEAYAFCVRDRKKCLSYDHLAHVVSKQRRYDFLSDFVPERVKAEDALRERSAAGTGGH</sequence>
<dbReference type="PANTHER" id="PTHR10252:SF93">
    <property type="entry name" value="DNA POLYMERASE II SUBUNIT B3-1"/>
    <property type="match status" value="1"/>
</dbReference>
<protein>
    <recommendedName>
        <fullName evidence="4">Transcription factor CBF/NF-Y/archaeal histone domain-containing protein</fullName>
    </recommendedName>
</protein>
<dbReference type="Proteomes" id="UP000289340">
    <property type="component" value="Chromosome 11"/>
</dbReference>
<gene>
    <name evidence="5" type="ORF">D0Y65_030293</name>
</gene>
<dbReference type="EMBL" id="QZWG01000011">
    <property type="protein sequence ID" value="RZB80534.1"/>
    <property type="molecule type" value="Genomic_DNA"/>
</dbReference>
<dbReference type="InterPro" id="IPR003958">
    <property type="entry name" value="CBFA_NFYB_domain"/>
</dbReference>
<reference evidence="5 6" key="1">
    <citation type="submission" date="2018-09" db="EMBL/GenBank/DDBJ databases">
        <title>A high-quality reference genome of wild soybean provides a powerful tool to mine soybean genomes.</title>
        <authorList>
            <person name="Xie M."/>
            <person name="Chung C.Y.L."/>
            <person name="Li M.-W."/>
            <person name="Wong F.-L."/>
            <person name="Chan T.-F."/>
            <person name="Lam H.-M."/>
        </authorList>
    </citation>
    <scope>NUCLEOTIDE SEQUENCE [LARGE SCALE GENOMIC DNA]</scope>
    <source>
        <strain evidence="6">cv. W05</strain>
        <tissue evidence="5">Hypocotyl of etiolated seedlings</tissue>
    </source>
</reference>
<dbReference type="Gene3D" id="1.10.20.10">
    <property type="entry name" value="Histone, subunit A"/>
    <property type="match status" value="1"/>
</dbReference>
<dbReference type="GO" id="GO:0005634">
    <property type="term" value="C:nucleus"/>
    <property type="evidence" value="ECO:0007669"/>
    <property type="project" value="UniProtKB-SubCell"/>
</dbReference>
<organism evidence="5 6">
    <name type="scientific">Glycine soja</name>
    <name type="common">Wild soybean</name>
    <dbReference type="NCBI Taxonomy" id="3848"/>
    <lineage>
        <taxon>Eukaryota</taxon>
        <taxon>Viridiplantae</taxon>
        <taxon>Streptophyta</taxon>
        <taxon>Embryophyta</taxon>
        <taxon>Tracheophyta</taxon>
        <taxon>Spermatophyta</taxon>
        <taxon>Magnoliopsida</taxon>
        <taxon>eudicotyledons</taxon>
        <taxon>Gunneridae</taxon>
        <taxon>Pentapetalae</taxon>
        <taxon>rosids</taxon>
        <taxon>fabids</taxon>
        <taxon>Fabales</taxon>
        <taxon>Fabaceae</taxon>
        <taxon>Papilionoideae</taxon>
        <taxon>50 kb inversion clade</taxon>
        <taxon>NPAAA clade</taxon>
        <taxon>indigoferoid/millettioid clade</taxon>
        <taxon>Phaseoleae</taxon>
        <taxon>Glycine</taxon>
        <taxon>Glycine subgen. Soja</taxon>
    </lineage>
</organism>
<dbReference type="FunFam" id="1.10.20.10:FF:000192">
    <property type="match status" value="1"/>
</dbReference>
<dbReference type="SMR" id="A0A445I4P4"/>
<dbReference type="InterPro" id="IPR009072">
    <property type="entry name" value="Histone-fold"/>
</dbReference>
<dbReference type="SUPFAM" id="SSF47113">
    <property type="entry name" value="Histone-fold"/>
    <property type="match status" value="1"/>
</dbReference>
<dbReference type="Gramene" id="XM_028332095.1">
    <property type="protein sequence ID" value="XP_028187896.1"/>
    <property type="gene ID" value="LOC114374456"/>
</dbReference>
<dbReference type="Pfam" id="PF00808">
    <property type="entry name" value="CBFD_NFYB_HMF"/>
    <property type="match status" value="1"/>
</dbReference>
<dbReference type="GO" id="GO:0000976">
    <property type="term" value="F:transcription cis-regulatory region binding"/>
    <property type="evidence" value="ECO:0007669"/>
    <property type="project" value="TreeGrafter"/>
</dbReference>
<dbReference type="AlphaFoldDB" id="A0A445I4P4"/>
<accession>A0A445I4P4</accession>
<evidence type="ECO:0000313" key="5">
    <source>
        <dbReference type="EMBL" id="RZB80534.1"/>
    </source>
</evidence>
<name>A0A445I4P4_GLYSO</name>
<feature type="compositionally biased region" description="Basic and acidic residues" evidence="3">
    <location>
        <begin position="115"/>
        <end position="133"/>
    </location>
</feature>
<dbReference type="InterPro" id="IPR050568">
    <property type="entry name" value="Transcr_DNA_Rep_Reg"/>
</dbReference>
<dbReference type="PANTHER" id="PTHR10252">
    <property type="entry name" value="HISTONE-LIKE TRANSCRIPTION FACTOR CCAAT-RELATED"/>
    <property type="match status" value="1"/>
</dbReference>
<evidence type="ECO:0000256" key="1">
    <source>
        <dbReference type="ARBA" id="ARBA00004123"/>
    </source>
</evidence>
<dbReference type="GO" id="GO:0046982">
    <property type="term" value="F:protein heterodimerization activity"/>
    <property type="evidence" value="ECO:0007669"/>
    <property type="project" value="InterPro"/>
</dbReference>
<feature type="compositionally biased region" description="Basic and acidic residues" evidence="3">
    <location>
        <begin position="28"/>
        <end position="72"/>
    </location>
</feature>
<feature type="domain" description="Transcription factor CBF/NF-Y/archaeal histone" evidence="4">
    <location>
        <begin position="138"/>
        <end position="200"/>
    </location>
</feature>
<comment type="subcellular location">
    <subcellularLocation>
        <location evidence="1">Nucleus</location>
    </subcellularLocation>
</comment>
<evidence type="ECO:0000256" key="2">
    <source>
        <dbReference type="ARBA" id="ARBA00023242"/>
    </source>
</evidence>
<feature type="compositionally biased region" description="Basic and acidic residues" evidence="3">
    <location>
        <begin position="87"/>
        <end position="101"/>
    </location>
</feature>
<evidence type="ECO:0000256" key="3">
    <source>
        <dbReference type="SAM" id="MobiDB-lite"/>
    </source>
</evidence>
<keyword evidence="2" id="KW-0539">Nucleus</keyword>
<feature type="region of interest" description="Disordered" evidence="3">
    <location>
        <begin position="1"/>
        <end position="133"/>
    </location>
</feature>